<accession>A0AC35TI30</accession>
<proteinExistence type="predicted"/>
<dbReference type="WBParaSite" id="RSKR_0000085900.1">
    <property type="protein sequence ID" value="RSKR_0000085900.1"/>
    <property type="gene ID" value="RSKR_0000085900"/>
</dbReference>
<dbReference type="Proteomes" id="UP000095286">
    <property type="component" value="Unplaced"/>
</dbReference>
<name>A0AC35TI30_9BILA</name>
<organism evidence="1 2">
    <name type="scientific">Rhabditophanes sp. KR3021</name>
    <dbReference type="NCBI Taxonomy" id="114890"/>
    <lineage>
        <taxon>Eukaryota</taxon>
        <taxon>Metazoa</taxon>
        <taxon>Ecdysozoa</taxon>
        <taxon>Nematoda</taxon>
        <taxon>Chromadorea</taxon>
        <taxon>Rhabditida</taxon>
        <taxon>Tylenchina</taxon>
        <taxon>Panagrolaimomorpha</taxon>
        <taxon>Strongyloidoidea</taxon>
        <taxon>Alloionematidae</taxon>
        <taxon>Rhabditophanes</taxon>
    </lineage>
</organism>
<sequence length="322" mass="36708">MSKSNENLKKDLRGTMNSHIHSLSDLFNDMYMVKKCTKLVDERLGLKLELDEETLVSFFKLYQLAAEQYREFRKLDASYDAFEDKIKKTLGEFRGFCVQSSASNENEIIKKLGEITSYYSKLVLLDRNDCMMGVQFAVQHPNELEDYSLEKEIQRFGELQMKISNLLGDVSGTVDKEVGDGSYLDYTSGCLNESIQMNGGIDEEIVQLEGNLTPQLQCLGVEVEDFGDYEKIECAIRSQIAKLREINGNAEASKAQMGAKRTALENHKLGEIAKEITEREKSIAKKKLKIEELKRNLEFCGTVRIKLSQSRDKLKTALQKYN</sequence>
<evidence type="ECO:0000313" key="1">
    <source>
        <dbReference type="Proteomes" id="UP000095286"/>
    </source>
</evidence>
<protein>
    <submittedName>
        <fullName evidence="2">Vps5 domain-containing protein</fullName>
    </submittedName>
</protein>
<reference evidence="2" key="1">
    <citation type="submission" date="2016-11" db="UniProtKB">
        <authorList>
            <consortium name="WormBaseParasite"/>
        </authorList>
    </citation>
    <scope>IDENTIFICATION</scope>
    <source>
        <strain evidence="2">KR3021</strain>
    </source>
</reference>
<evidence type="ECO:0000313" key="2">
    <source>
        <dbReference type="WBParaSite" id="RSKR_0000085900.1"/>
    </source>
</evidence>